<evidence type="ECO:0000313" key="2">
    <source>
        <dbReference type="Proteomes" id="UP000198211"/>
    </source>
</evidence>
<gene>
    <name evidence="1" type="ORF">PHMEG_0004458</name>
</gene>
<comment type="caution">
    <text evidence="1">The sequence shown here is derived from an EMBL/GenBank/DDBJ whole genome shotgun (WGS) entry which is preliminary data.</text>
</comment>
<name>A0A225WTR0_9STRA</name>
<dbReference type="OrthoDB" id="126358at2759"/>
<protein>
    <submittedName>
        <fullName evidence="1">Cleavage inducible protein</fullName>
    </submittedName>
</protein>
<organism evidence="1 2">
    <name type="scientific">Phytophthora megakarya</name>
    <dbReference type="NCBI Taxonomy" id="4795"/>
    <lineage>
        <taxon>Eukaryota</taxon>
        <taxon>Sar</taxon>
        <taxon>Stramenopiles</taxon>
        <taxon>Oomycota</taxon>
        <taxon>Peronosporomycetes</taxon>
        <taxon>Peronosporales</taxon>
        <taxon>Peronosporaceae</taxon>
        <taxon>Phytophthora</taxon>
    </lineage>
</organism>
<dbReference type="EMBL" id="NBNE01000263">
    <property type="protein sequence ID" value="OWZ21052.1"/>
    <property type="molecule type" value="Genomic_DNA"/>
</dbReference>
<dbReference type="Proteomes" id="UP000198211">
    <property type="component" value="Unassembled WGS sequence"/>
</dbReference>
<accession>A0A225WTR0</accession>
<proteinExistence type="predicted"/>
<keyword evidence="2" id="KW-1185">Reference proteome</keyword>
<dbReference type="AlphaFoldDB" id="A0A225WTR0"/>
<sequence>MNMHRRGGGSRLITTKLEQTRDGPYPGIEKMGGEEAVVSIRSSWDSSETGYRGREWQSSEGVVMNLIEQGLSEREIRRFISVGGSRISRFRKAIESGIDSLHSRCSASKPSHAFVDSVIDYFKGNCATCVLEDASRVRIGYQDKPNITWKVIHDRYFGENTRAKPGVRTMRYSRFTQYRRYYFSGVRLTRSVVDIQLQQPDLTEDERNVLLLEPSTILDSATAQRRLLSNFIKVSSALHAPEPILPIIQNFVLVDITNKWNKVYFYDERTQGKNADALCGFRLLFHLATLQNNVRNNITPAEVSFSLMNNCVGQNKSKVVLTFFRCFRLYFLTRK</sequence>
<reference evidence="2" key="1">
    <citation type="submission" date="2017-03" db="EMBL/GenBank/DDBJ databases">
        <title>Phytopthora megakarya and P. palmivora, two closely related causual agents of cacao black pod achieved similar genome size and gene model numbers by different mechanisms.</title>
        <authorList>
            <person name="Ali S."/>
            <person name="Shao J."/>
            <person name="Larry D.J."/>
            <person name="Kronmiller B."/>
            <person name="Shen D."/>
            <person name="Strem M.D."/>
            <person name="Melnick R.L."/>
            <person name="Guiltinan M.J."/>
            <person name="Tyler B.M."/>
            <person name="Meinhardt L.W."/>
            <person name="Bailey B.A."/>
        </authorList>
    </citation>
    <scope>NUCLEOTIDE SEQUENCE [LARGE SCALE GENOMIC DNA]</scope>
    <source>
        <strain evidence="2">zdho120</strain>
    </source>
</reference>
<evidence type="ECO:0000313" key="1">
    <source>
        <dbReference type="EMBL" id="OWZ21052.1"/>
    </source>
</evidence>